<dbReference type="InterPro" id="IPR024119">
    <property type="entry name" value="TF_DEAF-1"/>
</dbReference>
<dbReference type="AlphaFoldDB" id="A0A8J1TY08"/>
<name>A0A8J1TY08_OWEFU</name>
<comment type="caution">
    <text evidence="1">The sequence shown here is derived from an EMBL/GenBank/DDBJ whole genome shotgun (WGS) entry which is preliminary data.</text>
</comment>
<gene>
    <name evidence="1" type="ORF">OFUS_LOCUS13254</name>
</gene>
<evidence type="ECO:0000313" key="1">
    <source>
        <dbReference type="EMBL" id="CAH1787593.1"/>
    </source>
</evidence>
<proteinExistence type="predicted"/>
<dbReference type="OrthoDB" id="3169036at2759"/>
<sequence>MEELLNIEGVTVNSVRLIHKYAKEFYEAAPWMKYTFVHGIKMKAFGETRFIMPLGAGRGIGSQLVGLIMWERFEDLKNTLDPCIGADTIVKKKPVLLEFVNQNDADYHTVLFVRRHSMSFNCNGLPELKTTSKKLNIADFKLLEAALASLPVFYNEKLIEKNAYSCEMATDVSEVRSGASHGKKVMVELSYPAGDMEYDSFGLCVPEALETYLDPPNSVVSVRDGVRHYAKLLGPISLPARITLEGLSTKELKETLTQHRINIRGCLSRDELLEAGIHQRLYESKRKKQLTRVELEQMYALCHCYWLCMSVPTSLKAIELGYLAISKYHSDPVGIRFLMLNVCMEIWAYDEAIKLMDLYSDEWGTMMFWTNALISYIKKGSESKTAFKALKQAAMQNPHVMPYLTGRKIIPEDKDKPKYGDAENEAFTYLRTNARHWRPVKGAIQWVRNNYNVLSKILKEHRNEGGEKPSSVTHLSCKTCNKIKPKLKKCAGCEKVSYCSKDCQRDDWKSHKELCKK</sequence>
<dbReference type="Proteomes" id="UP000749559">
    <property type="component" value="Unassembled WGS sequence"/>
</dbReference>
<keyword evidence="2" id="KW-1185">Reference proteome</keyword>
<dbReference type="PANTHER" id="PTHR10237">
    <property type="entry name" value="DEFORMED EPIDERMAL AUTOREGULATORY FACTOR 1 HOMOLOG SUPPRESSIN"/>
    <property type="match status" value="1"/>
</dbReference>
<dbReference type="SUPFAM" id="SSF144232">
    <property type="entry name" value="HIT/MYND zinc finger-like"/>
    <property type="match status" value="1"/>
</dbReference>
<dbReference type="GO" id="GO:0000981">
    <property type="term" value="F:DNA-binding transcription factor activity, RNA polymerase II-specific"/>
    <property type="evidence" value="ECO:0007669"/>
    <property type="project" value="TreeGrafter"/>
</dbReference>
<dbReference type="Pfam" id="PF01753">
    <property type="entry name" value="zf-MYND"/>
    <property type="match status" value="1"/>
</dbReference>
<dbReference type="PROSITE" id="PS50865">
    <property type="entry name" value="ZF_MYND_2"/>
    <property type="match status" value="1"/>
</dbReference>
<accession>A0A8J1TY08</accession>
<dbReference type="InterPro" id="IPR002893">
    <property type="entry name" value="Znf_MYND"/>
</dbReference>
<dbReference type="GO" id="GO:0005634">
    <property type="term" value="C:nucleus"/>
    <property type="evidence" value="ECO:0007669"/>
    <property type="project" value="TreeGrafter"/>
</dbReference>
<protein>
    <submittedName>
        <fullName evidence="1">Uncharacterized protein</fullName>
    </submittedName>
</protein>
<dbReference type="EMBL" id="CAIIXF020000006">
    <property type="protein sequence ID" value="CAH1787593.1"/>
    <property type="molecule type" value="Genomic_DNA"/>
</dbReference>
<organism evidence="1 2">
    <name type="scientific">Owenia fusiformis</name>
    <name type="common">Polychaete worm</name>
    <dbReference type="NCBI Taxonomy" id="6347"/>
    <lineage>
        <taxon>Eukaryota</taxon>
        <taxon>Metazoa</taxon>
        <taxon>Spiralia</taxon>
        <taxon>Lophotrochozoa</taxon>
        <taxon>Annelida</taxon>
        <taxon>Polychaeta</taxon>
        <taxon>Sedentaria</taxon>
        <taxon>Canalipalpata</taxon>
        <taxon>Sabellida</taxon>
        <taxon>Oweniida</taxon>
        <taxon>Oweniidae</taxon>
        <taxon>Owenia</taxon>
    </lineage>
</organism>
<reference evidence="1" key="1">
    <citation type="submission" date="2022-03" db="EMBL/GenBank/DDBJ databases">
        <authorList>
            <person name="Martin C."/>
        </authorList>
    </citation>
    <scope>NUCLEOTIDE SEQUENCE</scope>
</reference>
<dbReference type="Gene3D" id="6.10.140.2220">
    <property type="match status" value="1"/>
</dbReference>
<dbReference type="PANTHER" id="PTHR10237:SF14">
    <property type="entry name" value="MYND-TYPE DOMAIN-CONTAINING PROTEIN"/>
    <property type="match status" value="1"/>
</dbReference>
<evidence type="ECO:0000313" key="2">
    <source>
        <dbReference type="Proteomes" id="UP000749559"/>
    </source>
</evidence>